<gene>
    <name evidence="4" type="ORF">BBP19_02620</name>
</gene>
<feature type="compositionally biased region" description="Basic and acidic residues" evidence="2">
    <location>
        <begin position="54"/>
        <end position="66"/>
    </location>
</feature>
<feature type="domain" description="Putative host cell surface-exposed lipoprotein Ltp-like HTH region" evidence="3">
    <location>
        <begin position="441"/>
        <end position="482"/>
    </location>
</feature>
<evidence type="ECO:0000313" key="5">
    <source>
        <dbReference type="Proteomes" id="UP000183671"/>
    </source>
</evidence>
<dbReference type="AlphaFoldDB" id="A0A1L8Q5I7"/>
<feature type="region of interest" description="Disordered" evidence="2">
    <location>
        <begin position="54"/>
        <end position="167"/>
    </location>
</feature>
<dbReference type="InterPro" id="IPR018337">
    <property type="entry name" value="Cell_wall/Cho-bd_repeat"/>
</dbReference>
<sequence>MVYYKYKSIKIMEIFMKKSKKILVTSLATATLGLIALSDTTGDFPFSAQHVSAQEKDASKNGKVVKENTTSASNQAEKSKTPAQKPAEKPKTPAQKPAEKPKTPAQKPAEKPKTPAQKPAEKPKTPAQKPAEKPKTPAQNPAEKPKNTSPKEDKSKSTAQSGWVGSSYYENGTKVTNKWIFDKKANSYFYLNASGNYVQNAWVGNYYLKSDGKMAKNEWIYDKKYSAHYYLTAEGSYARNTWVGNYYLKSDGKRAKNEWIYDTKSSSYFYLTSEGSSARNTWVGNYYLKSDGKMAKSEWIYDKNYGSYYYLTGEGSYVRNKWVGNYYLKSNGKMAKNEWVDGGRYYVDSDGKMVKSDWIYDKNYGSYYYLTAEGSYARNKWIGNYYLKSDGKMAKNEWVDGGRYYVESDGKMASKKWVDGGRYYVGYDGVWQPKPAAGNPYSAALKEAQGYNSLHLSKKGIYEMLIYEGFNSDTAQYAINHLNADYKANALAQARMHLKYGTSSKSEIYRKLTSPKVDKFTEEEANYAIQKLDLTPEGSSARNKWVGYYYYKSDGKLAKNEWVDGGRYYVDSEGKMVIGKWVDGGRYYVGYDGVWQPKPTDGNPYSAVLKEAQGYNNIHLSKKGIYEMLIFKGFNSDTAQYAINHLQADYKANALAKARILSKYNKKSKSEIHKWLVSPYGGEFTEEEANYAIQHLGD</sequence>
<dbReference type="Pfam" id="PF19085">
    <property type="entry name" value="Choline_bind_2"/>
    <property type="match status" value="6"/>
</dbReference>
<dbReference type="Pfam" id="PF07553">
    <property type="entry name" value="Lipoprotein_Ltp"/>
    <property type="match status" value="4"/>
</dbReference>
<dbReference type="EMBL" id="MBDM01000006">
    <property type="protein sequence ID" value="OJG02792.1"/>
    <property type="molecule type" value="Genomic_DNA"/>
</dbReference>
<name>A0A1L8Q5I7_STROR</name>
<comment type="caution">
    <text evidence="4">The sequence shown here is derived from an EMBL/GenBank/DDBJ whole genome shotgun (WGS) entry which is preliminary data.</text>
</comment>
<proteinExistence type="predicted"/>
<feature type="compositionally biased region" description="Polar residues" evidence="2">
    <location>
        <begin position="67"/>
        <end position="76"/>
    </location>
</feature>
<accession>A0A1L8Q5I7</accession>
<dbReference type="Gene3D" id="2.10.270.10">
    <property type="entry name" value="Cholin Binding"/>
    <property type="match status" value="4"/>
</dbReference>
<evidence type="ECO:0000256" key="2">
    <source>
        <dbReference type="SAM" id="MobiDB-lite"/>
    </source>
</evidence>
<protein>
    <submittedName>
        <fullName evidence="4">Endo-beta-N-acetylglucosaminidase</fullName>
    </submittedName>
</protein>
<dbReference type="Proteomes" id="UP000183671">
    <property type="component" value="Unassembled WGS sequence"/>
</dbReference>
<evidence type="ECO:0000313" key="4">
    <source>
        <dbReference type="EMBL" id="OJG02792.1"/>
    </source>
</evidence>
<dbReference type="Gene3D" id="1.10.10.10">
    <property type="entry name" value="Winged helix-like DNA-binding domain superfamily/Winged helix DNA-binding domain"/>
    <property type="match status" value="4"/>
</dbReference>
<keyword evidence="1" id="KW-0677">Repeat</keyword>
<dbReference type="InterPro" id="IPR011434">
    <property type="entry name" value="Ltp-like_HTH"/>
</dbReference>
<reference evidence="4 5" key="1">
    <citation type="submission" date="2016-07" db="EMBL/GenBank/DDBJ databases">
        <title>A clinical isolate of carbapenem-resistant Streptococcus oralis with altered penicillin binding proteins.</title>
        <authorList>
            <person name="Kanji J.N."/>
            <person name="Bharat A."/>
            <person name="Naidu P."/>
            <person name="Martin I."/>
            <person name="Mulvey M.R."/>
            <person name="Panaro C.D."/>
        </authorList>
    </citation>
    <scope>NUCLEOTIDE SEQUENCE [LARGE SCALE GENOMIC DNA]</scope>
    <source>
        <strain evidence="4 5">SC15-3744</strain>
    </source>
</reference>
<evidence type="ECO:0000259" key="3">
    <source>
        <dbReference type="Pfam" id="PF07553"/>
    </source>
</evidence>
<feature type="domain" description="Putative host cell surface-exposed lipoprotein Ltp-like HTH region" evidence="3">
    <location>
        <begin position="607"/>
        <end position="646"/>
    </location>
</feature>
<evidence type="ECO:0000256" key="1">
    <source>
        <dbReference type="ARBA" id="ARBA00022737"/>
    </source>
</evidence>
<organism evidence="4 5">
    <name type="scientific">Streptococcus oralis</name>
    <dbReference type="NCBI Taxonomy" id="1303"/>
    <lineage>
        <taxon>Bacteria</taxon>
        <taxon>Bacillati</taxon>
        <taxon>Bacillota</taxon>
        <taxon>Bacilli</taxon>
        <taxon>Lactobacillales</taxon>
        <taxon>Streptococcaceae</taxon>
        <taxon>Streptococcus</taxon>
    </lineage>
</organism>
<feature type="compositionally biased region" description="Polar residues" evidence="2">
    <location>
        <begin position="157"/>
        <end position="167"/>
    </location>
</feature>
<feature type="domain" description="Putative host cell surface-exposed lipoprotein Ltp-like HTH region" evidence="3">
    <location>
        <begin position="649"/>
        <end position="696"/>
    </location>
</feature>
<dbReference type="SUPFAM" id="SSF69360">
    <property type="entry name" value="Cell wall binding repeat"/>
    <property type="match status" value="3"/>
</dbReference>
<feature type="domain" description="Putative host cell surface-exposed lipoprotein Ltp-like HTH region" evidence="3">
    <location>
        <begin position="485"/>
        <end position="532"/>
    </location>
</feature>
<dbReference type="InterPro" id="IPR036388">
    <property type="entry name" value="WH-like_DNA-bd_sf"/>
</dbReference>
<feature type="compositionally biased region" description="Basic and acidic residues" evidence="2">
    <location>
        <begin position="143"/>
        <end position="156"/>
    </location>
</feature>
<feature type="compositionally biased region" description="Basic and acidic residues" evidence="2">
    <location>
        <begin position="86"/>
        <end position="135"/>
    </location>
</feature>